<accession>A0A3A4JZ38</accession>
<name>A0A3A4JZ38_9NOCA</name>
<protein>
    <submittedName>
        <fullName evidence="2">Uncharacterized protein</fullName>
    </submittedName>
</protein>
<dbReference type="Proteomes" id="UP000266677">
    <property type="component" value="Unassembled WGS sequence"/>
</dbReference>
<proteinExistence type="predicted"/>
<sequence>MEEKAGKVFRTAEEAGWTISEEYGKKLDQMFADFNTDRNAMLPESTTGLRGRFGGDDLAGTEYEGWTSDSD</sequence>
<feature type="region of interest" description="Disordered" evidence="1">
    <location>
        <begin position="43"/>
        <end position="71"/>
    </location>
</feature>
<evidence type="ECO:0000313" key="3">
    <source>
        <dbReference type="Proteomes" id="UP000266677"/>
    </source>
</evidence>
<dbReference type="OrthoDB" id="4560597at2"/>
<reference evidence="2 3" key="1">
    <citation type="submission" date="2018-09" db="EMBL/GenBank/DDBJ databases">
        <title>YIM PH21274 draft genome.</title>
        <authorList>
            <person name="Miao C."/>
        </authorList>
    </citation>
    <scope>NUCLEOTIDE SEQUENCE [LARGE SCALE GENOMIC DNA]</scope>
    <source>
        <strain evidence="2 3">YIM PH 21724</strain>
    </source>
</reference>
<comment type="caution">
    <text evidence="2">The sequence shown here is derived from an EMBL/GenBank/DDBJ whole genome shotgun (WGS) entry which is preliminary data.</text>
</comment>
<gene>
    <name evidence="2" type="ORF">D5S18_10180</name>
</gene>
<organism evidence="2 3">
    <name type="scientific">Nocardia panacis</name>
    <dbReference type="NCBI Taxonomy" id="2340916"/>
    <lineage>
        <taxon>Bacteria</taxon>
        <taxon>Bacillati</taxon>
        <taxon>Actinomycetota</taxon>
        <taxon>Actinomycetes</taxon>
        <taxon>Mycobacteriales</taxon>
        <taxon>Nocardiaceae</taxon>
        <taxon>Nocardia</taxon>
    </lineage>
</organism>
<dbReference type="AlphaFoldDB" id="A0A3A4JZ38"/>
<dbReference type="EMBL" id="QZFU01000016">
    <property type="protein sequence ID" value="RJO76635.1"/>
    <property type="molecule type" value="Genomic_DNA"/>
</dbReference>
<evidence type="ECO:0000256" key="1">
    <source>
        <dbReference type="SAM" id="MobiDB-lite"/>
    </source>
</evidence>
<evidence type="ECO:0000313" key="2">
    <source>
        <dbReference type="EMBL" id="RJO76635.1"/>
    </source>
</evidence>
<dbReference type="RefSeq" id="WP_120039557.1">
    <property type="nucleotide sequence ID" value="NZ_QZFU01000016.1"/>
</dbReference>
<keyword evidence="3" id="KW-1185">Reference proteome</keyword>